<dbReference type="RefSeq" id="WP_311555766.1">
    <property type="nucleotide sequence ID" value="NZ_JAVREJ010000004.1"/>
</dbReference>
<keyword evidence="3" id="KW-1185">Reference proteome</keyword>
<gene>
    <name evidence="2" type="ORF">RM445_08245</name>
</gene>
<feature type="region of interest" description="Disordered" evidence="1">
    <location>
        <begin position="63"/>
        <end position="95"/>
    </location>
</feature>
<name>A0ABU2N7I4_9PSEU</name>
<proteinExistence type="predicted"/>
<evidence type="ECO:0000256" key="1">
    <source>
        <dbReference type="SAM" id="MobiDB-lite"/>
    </source>
</evidence>
<evidence type="ECO:0000313" key="2">
    <source>
        <dbReference type="EMBL" id="MDT0349512.1"/>
    </source>
</evidence>
<evidence type="ECO:0000313" key="3">
    <source>
        <dbReference type="Proteomes" id="UP001183202"/>
    </source>
</evidence>
<dbReference type="EMBL" id="JAVREJ010000004">
    <property type="protein sequence ID" value="MDT0349512.1"/>
    <property type="molecule type" value="Genomic_DNA"/>
</dbReference>
<protein>
    <submittedName>
        <fullName evidence="2">Uncharacterized protein</fullName>
    </submittedName>
</protein>
<feature type="region of interest" description="Disordered" evidence="1">
    <location>
        <begin position="29"/>
        <end position="48"/>
    </location>
</feature>
<dbReference type="Proteomes" id="UP001183202">
    <property type="component" value="Unassembled WGS sequence"/>
</dbReference>
<accession>A0ABU2N7I4</accession>
<reference evidence="3" key="1">
    <citation type="submission" date="2023-07" db="EMBL/GenBank/DDBJ databases">
        <title>30 novel species of actinomycetes from the DSMZ collection.</title>
        <authorList>
            <person name="Nouioui I."/>
        </authorList>
    </citation>
    <scope>NUCLEOTIDE SEQUENCE [LARGE SCALE GENOMIC DNA]</scope>
    <source>
        <strain evidence="3">DSM 45834</strain>
    </source>
</reference>
<organism evidence="2 3">
    <name type="scientific">Pseudonocardia charpentierae</name>
    <dbReference type="NCBI Taxonomy" id="3075545"/>
    <lineage>
        <taxon>Bacteria</taxon>
        <taxon>Bacillati</taxon>
        <taxon>Actinomycetota</taxon>
        <taxon>Actinomycetes</taxon>
        <taxon>Pseudonocardiales</taxon>
        <taxon>Pseudonocardiaceae</taxon>
        <taxon>Pseudonocardia</taxon>
    </lineage>
</organism>
<sequence>MDNGRRCGQLGARCGKRQADAAAAGALLVDEDEDEDDDEDVEPESAFFVDESEVEELFASPDPLEAEESADTFSLAEPSLPGPAASTEAARLSVR</sequence>
<feature type="compositionally biased region" description="Acidic residues" evidence="1">
    <location>
        <begin position="29"/>
        <end position="43"/>
    </location>
</feature>
<comment type="caution">
    <text evidence="2">The sequence shown here is derived from an EMBL/GenBank/DDBJ whole genome shotgun (WGS) entry which is preliminary data.</text>
</comment>